<dbReference type="EMBL" id="JAPMUA010000002">
    <property type="protein sequence ID" value="MDG3585252.1"/>
    <property type="molecule type" value="Genomic_DNA"/>
</dbReference>
<dbReference type="InterPro" id="IPR004360">
    <property type="entry name" value="Glyas_Fos-R_dOase_dom"/>
</dbReference>
<dbReference type="InterPro" id="IPR029068">
    <property type="entry name" value="Glyas_Bleomycin-R_OHBP_Dase"/>
</dbReference>
<organism evidence="2 3">
    <name type="scientific">Galbibacter pacificus</name>
    <dbReference type="NCBI Taxonomy" id="2996052"/>
    <lineage>
        <taxon>Bacteria</taxon>
        <taxon>Pseudomonadati</taxon>
        <taxon>Bacteroidota</taxon>
        <taxon>Flavobacteriia</taxon>
        <taxon>Flavobacteriales</taxon>
        <taxon>Flavobacteriaceae</taxon>
        <taxon>Galbibacter</taxon>
    </lineage>
</organism>
<dbReference type="Pfam" id="PF00903">
    <property type="entry name" value="Glyoxalase"/>
    <property type="match status" value="1"/>
</dbReference>
<dbReference type="PROSITE" id="PS51819">
    <property type="entry name" value="VOC"/>
    <property type="match status" value="1"/>
</dbReference>
<accession>A0ABT6FPQ7</accession>
<dbReference type="SUPFAM" id="SSF54593">
    <property type="entry name" value="Glyoxalase/Bleomycin resistance protein/Dihydroxybiphenyl dioxygenase"/>
    <property type="match status" value="1"/>
</dbReference>
<dbReference type="RefSeq" id="WP_277899477.1">
    <property type="nucleotide sequence ID" value="NZ_JAPMUA010000002.1"/>
</dbReference>
<dbReference type="Proteomes" id="UP001153642">
    <property type="component" value="Unassembled WGS sequence"/>
</dbReference>
<feature type="domain" description="VOC" evidence="1">
    <location>
        <begin position="5"/>
        <end position="121"/>
    </location>
</feature>
<gene>
    <name evidence="2" type="ORF">OSR52_05170</name>
</gene>
<sequence length="122" mass="13969">MKDTGIQRVVPNIYSNDIESSKQFYNGFLGMKLAMDMGWILTFISNDNPTAQISVFKNTGNKPLDNTAIFISVEVSNVDYLYNRAKEQKIEIVYPLTNEEWGVRRFFVKDPNGATINILMHL</sequence>
<evidence type="ECO:0000313" key="2">
    <source>
        <dbReference type="EMBL" id="MDG3585252.1"/>
    </source>
</evidence>
<keyword evidence="3" id="KW-1185">Reference proteome</keyword>
<dbReference type="Gene3D" id="3.10.180.10">
    <property type="entry name" value="2,3-Dihydroxybiphenyl 1,2-Dioxygenase, domain 1"/>
    <property type="match status" value="1"/>
</dbReference>
<proteinExistence type="predicted"/>
<reference evidence="2" key="1">
    <citation type="submission" date="2022-11" db="EMBL/GenBank/DDBJ databases">
        <title>High-quality draft genome sequence of Galbibacter sp. strain CMA-7.</title>
        <authorList>
            <person name="Wei L."/>
            <person name="Dong C."/>
            <person name="Shao Z."/>
        </authorList>
    </citation>
    <scope>NUCLEOTIDE SEQUENCE</scope>
    <source>
        <strain evidence="2">CMA-7</strain>
    </source>
</reference>
<protein>
    <submittedName>
        <fullName evidence="2">VOC family protein</fullName>
    </submittedName>
</protein>
<dbReference type="InterPro" id="IPR037523">
    <property type="entry name" value="VOC_core"/>
</dbReference>
<comment type="caution">
    <text evidence="2">The sequence shown here is derived from an EMBL/GenBank/DDBJ whole genome shotgun (WGS) entry which is preliminary data.</text>
</comment>
<name>A0ABT6FPQ7_9FLAO</name>
<evidence type="ECO:0000259" key="1">
    <source>
        <dbReference type="PROSITE" id="PS51819"/>
    </source>
</evidence>
<evidence type="ECO:0000313" key="3">
    <source>
        <dbReference type="Proteomes" id="UP001153642"/>
    </source>
</evidence>